<organism evidence="7 8">
    <name type="scientific">Streblomastix strix</name>
    <dbReference type="NCBI Taxonomy" id="222440"/>
    <lineage>
        <taxon>Eukaryota</taxon>
        <taxon>Metamonada</taxon>
        <taxon>Preaxostyla</taxon>
        <taxon>Oxymonadida</taxon>
        <taxon>Streblomastigidae</taxon>
        <taxon>Streblomastix</taxon>
    </lineage>
</organism>
<comment type="subcellular location">
    <subcellularLocation>
        <location evidence="1">Golgi apparatus</location>
        <location evidence="1">trans-Golgi network</location>
    </subcellularLocation>
</comment>
<proteinExistence type="inferred from homology"/>
<gene>
    <name evidence="7" type="ORF">EZS28_043434</name>
</gene>
<dbReference type="GO" id="GO:0015031">
    <property type="term" value="P:protein transport"/>
    <property type="evidence" value="ECO:0007669"/>
    <property type="project" value="UniProtKB-KW"/>
</dbReference>
<dbReference type="GO" id="GO:0005829">
    <property type="term" value="C:cytosol"/>
    <property type="evidence" value="ECO:0007669"/>
    <property type="project" value="GOC"/>
</dbReference>
<dbReference type="PANTHER" id="PTHR12965:SF0">
    <property type="entry name" value="VACUOLAR PROTEIN SORTING-ASSOCIATED PROTEIN 54"/>
    <property type="match status" value="1"/>
</dbReference>
<sequence length="160" mass="18423">LLNYVDETELGIGRTLSKKQQIFLRTVDLLAQLKEKIDSAKGSTIDCRIELQTTKETLVQDGLRINKLHLRKERLIVVGETIKKITNIQKLVHDLEEKHQTGDFTGVIQTADKAKEAMEELRGMQLLLPLAQQLTKTIKSIVYKIYLELMSKHYYQMNIS</sequence>
<dbReference type="GO" id="GO:0006896">
    <property type="term" value="P:Golgi to vacuole transport"/>
    <property type="evidence" value="ECO:0007669"/>
    <property type="project" value="TreeGrafter"/>
</dbReference>
<reference evidence="7 8" key="1">
    <citation type="submission" date="2019-03" db="EMBL/GenBank/DDBJ databases">
        <title>Single cell metagenomics reveals metabolic interactions within the superorganism composed of flagellate Streblomastix strix and complex community of Bacteroidetes bacteria on its surface.</title>
        <authorList>
            <person name="Treitli S.C."/>
            <person name="Kolisko M."/>
            <person name="Husnik F."/>
            <person name="Keeling P."/>
            <person name="Hampl V."/>
        </authorList>
    </citation>
    <scope>NUCLEOTIDE SEQUENCE [LARGE SCALE GENOMIC DNA]</scope>
    <source>
        <strain evidence="7">ST1C</strain>
    </source>
</reference>
<dbReference type="PANTHER" id="PTHR12965">
    <property type="entry name" value="VACUOLAR PROTEIN SORTING 54"/>
    <property type="match status" value="1"/>
</dbReference>
<dbReference type="GO" id="GO:0042147">
    <property type="term" value="P:retrograde transport, endosome to Golgi"/>
    <property type="evidence" value="ECO:0007669"/>
    <property type="project" value="InterPro"/>
</dbReference>
<evidence type="ECO:0000256" key="3">
    <source>
        <dbReference type="ARBA" id="ARBA00022448"/>
    </source>
</evidence>
<name>A0A5J4TT01_9EUKA</name>
<evidence type="ECO:0000256" key="4">
    <source>
        <dbReference type="ARBA" id="ARBA00022927"/>
    </source>
</evidence>
<dbReference type="Proteomes" id="UP000324800">
    <property type="component" value="Unassembled WGS sequence"/>
</dbReference>
<evidence type="ECO:0000256" key="5">
    <source>
        <dbReference type="ARBA" id="ARBA00023034"/>
    </source>
</evidence>
<feature type="non-terminal residue" evidence="7">
    <location>
        <position position="1"/>
    </location>
</feature>
<comment type="caution">
    <text evidence="7">The sequence shown here is derived from an EMBL/GenBank/DDBJ whole genome shotgun (WGS) entry which is preliminary data.</text>
</comment>
<feature type="non-terminal residue" evidence="7">
    <location>
        <position position="160"/>
    </location>
</feature>
<accession>A0A5J4TT01</accession>
<keyword evidence="5" id="KW-0333">Golgi apparatus</keyword>
<evidence type="ECO:0000313" key="7">
    <source>
        <dbReference type="EMBL" id="KAA6361039.1"/>
    </source>
</evidence>
<dbReference type="InterPro" id="IPR039745">
    <property type="entry name" value="Vps54"/>
</dbReference>
<keyword evidence="3" id="KW-0813">Transport</keyword>
<dbReference type="EMBL" id="SNRW01026098">
    <property type="protein sequence ID" value="KAA6361039.1"/>
    <property type="molecule type" value="Genomic_DNA"/>
</dbReference>
<evidence type="ECO:0000256" key="2">
    <source>
        <dbReference type="ARBA" id="ARBA00009150"/>
    </source>
</evidence>
<dbReference type="GO" id="GO:0019905">
    <property type="term" value="F:syntaxin binding"/>
    <property type="evidence" value="ECO:0007669"/>
    <property type="project" value="TreeGrafter"/>
</dbReference>
<keyword evidence="6" id="KW-0175">Coiled coil</keyword>
<evidence type="ECO:0000256" key="6">
    <source>
        <dbReference type="ARBA" id="ARBA00023054"/>
    </source>
</evidence>
<evidence type="ECO:0000313" key="8">
    <source>
        <dbReference type="Proteomes" id="UP000324800"/>
    </source>
</evidence>
<keyword evidence="4" id="KW-0653">Protein transport</keyword>
<protein>
    <submittedName>
        <fullName evidence="7">Uncharacterized protein</fullName>
    </submittedName>
</protein>
<dbReference type="AlphaFoldDB" id="A0A5J4TT01"/>
<comment type="similarity">
    <text evidence="2">Belongs to the VPS54 family.</text>
</comment>
<dbReference type="GO" id="GO:0000938">
    <property type="term" value="C:GARP complex"/>
    <property type="evidence" value="ECO:0007669"/>
    <property type="project" value="InterPro"/>
</dbReference>
<evidence type="ECO:0000256" key="1">
    <source>
        <dbReference type="ARBA" id="ARBA00004601"/>
    </source>
</evidence>